<evidence type="ECO:0000313" key="1">
    <source>
        <dbReference type="EMBL" id="ALJ59904.1"/>
    </source>
</evidence>
<protein>
    <submittedName>
        <fullName evidence="2">DUF2589 domain-containing protein</fullName>
    </submittedName>
</protein>
<reference evidence="2 4" key="2">
    <citation type="journal article" date="2019" name="Nat. Med.">
        <title>A library of human gut bacterial isolates paired with longitudinal multiomics data enables mechanistic microbiome research.</title>
        <authorList>
            <person name="Poyet M."/>
            <person name="Groussin M."/>
            <person name="Gibbons S.M."/>
            <person name="Avila-Pacheco J."/>
            <person name="Jiang X."/>
            <person name="Kearney S.M."/>
            <person name="Perrotta A.R."/>
            <person name="Berdy B."/>
            <person name="Zhao S."/>
            <person name="Lieberman T.D."/>
            <person name="Swanson P.K."/>
            <person name="Smith M."/>
            <person name="Roesemann S."/>
            <person name="Alexander J.E."/>
            <person name="Rich S.A."/>
            <person name="Livny J."/>
            <person name="Vlamakis H."/>
            <person name="Clish C."/>
            <person name="Bullock K."/>
            <person name="Deik A."/>
            <person name="Scott J."/>
            <person name="Pierce K.A."/>
            <person name="Xavier R.J."/>
            <person name="Alm E.J."/>
        </authorList>
    </citation>
    <scope>NUCLEOTIDE SEQUENCE [LARGE SCALE GENOMIC DNA]</scope>
    <source>
        <strain evidence="2 4">BIOML-A6</strain>
    </source>
</reference>
<dbReference type="KEGG" id="bcel:BcellWH2_02665"/>
<dbReference type="EMBL" id="VVYV01000022">
    <property type="protein sequence ID" value="KAA5417269.1"/>
    <property type="molecule type" value="Genomic_DNA"/>
</dbReference>
<dbReference type="RefSeq" id="WP_007216638.1">
    <property type="nucleotide sequence ID" value="NZ_CABMLT010000009.1"/>
</dbReference>
<evidence type="ECO:0000313" key="3">
    <source>
        <dbReference type="Proteomes" id="UP000061809"/>
    </source>
</evidence>
<gene>
    <name evidence="1" type="ORF">BcellWH2_02665</name>
    <name evidence="2" type="ORF">F2Y81_13670</name>
</gene>
<dbReference type="EMBL" id="CP012801">
    <property type="protein sequence ID" value="ALJ59904.1"/>
    <property type="molecule type" value="Genomic_DNA"/>
</dbReference>
<dbReference type="Proteomes" id="UP000448877">
    <property type="component" value="Unassembled WGS sequence"/>
</dbReference>
<dbReference type="GeneID" id="66305988"/>
<name>A0A0P0FX64_9BACE</name>
<dbReference type="InterPro" id="IPR024510">
    <property type="entry name" value="DUF2589"/>
</dbReference>
<accession>A0A0P0FX64</accession>
<dbReference type="PATRIC" id="fig|246787.4.peg.2743"/>
<proteinExistence type="predicted"/>
<dbReference type="Pfam" id="PF11655">
    <property type="entry name" value="DUF2589"/>
    <property type="match status" value="1"/>
</dbReference>
<sequence length="210" mass="23415">MSENEQGTFKPQFGAELNIESIIGAPLVAASKANVMMLTGQAQFLLDYCFTKEEGSDLRQPLMIEMVLSQPVVDHTKQPTDPGYISINKMAFQVPLLCLLPLNSLAIDKINVDFDLEITSVGSYDYKSQVNADVQLVEKKAVLNGRIAPAKQEYKKNSREQYDSTLSSRLKVNIHAGRLPLPKGVLTLLDLYTKSIQPIQKIDKQSEKEE</sequence>
<reference evidence="1 3" key="1">
    <citation type="journal article" date="2015" name="Science">
        <title>Genetic determinants of in vivo fitness and diet responsiveness in multiple human gut Bacteroides.</title>
        <authorList>
            <person name="Wu M."/>
            <person name="McNulty N.P."/>
            <person name="Rodionov D.A."/>
            <person name="Khoroshkin M.S."/>
            <person name="Griffin N.W."/>
            <person name="Cheng J."/>
            <person name="Latreille P."/>
            <person name="Kerstetter R.A."/>
            <person name="Terrapon N."/>
            <person name="Henrissat B."/>
            <person name="Osterman A.L."/>
            <person name="Gordon J.I."/>
        </authorList>
    </citation>
    <scope>NUCLEOTIDE SEQUENCE [LARGE SCALE GENOMIC DNA]</scope>
    <source>
        <strain evidence="1 3">WH2</strain>
    </source>
</reference>
<evidence type="ECO:0000313" key="4">
    <source>
        <dbReference type="Proteomes" id="UP000448877"/>
    </source>
</evidence>
<dbReference type="STRING" id="246787.BcellWH2_02665"/>
<dbReference type="Proteomes" id="UP000061809">
    <property type="component" value="Chromosome"/>
</dbReference>
<evidence type="ECO:0000313" key="2">
    <source>
        <dbReference type="EMBL" id="KAA5417269.1"/>
    </source>
</evidence>
<organism evidence="1 3">
    <name type="scientific">Bacteroides cellulosilyticus</name>
    <dbReference type="NCBI Taxonomy" id="246787"/>
    <lineage>
        <taxon>Bacteria</taxon>
        <taxon>Pseudomonadati</taxon>
        <taxon>Bacteroidota</taxon>
        <taxon>Bacteroidia</taxon>
        <taxon>Bacteroidales</taxon>
        <taxon>Bacteroidaceae</taxon>
        <taxon>Bacteroides</taxon>
    </lineage>
</organism>
<dbReference type="eggNOG" id="ENOG5033ZWM">
    <property type="taxonomic scope" value="Bacteria"/>
</dbReference>
<dbReference type="AlphaFoldDB" id="A0A0P0FX64"/>